<keyword evidence="6 8" id="KW-1133">Transmembrane helix</keyword>
<dbReference type="Pfam" id="PF03547">
    <property type="entry name" value="Mem_trans"/>
    <property type="match status" value="1"/>
</dbReference>
<dbReference type="PANTHER" id="PTHR36838">
    <property type="entry name" value="AUXIN EFFLUX CARRIER FAMILY PROTEIN"/>
    <property type="match status" value="1"/>
</dbReference>
<comment type="caution">
    <text evidence="9">The sequence shown here is derived from an EMBL/GenBank/DDBJ whole genome shotgun (WGS) entry which is preliminary data.</text>
</comment>
<dbReference type="InterPro" id="IPR004776">
    <property type="entry name" value="Mem_transp_PIN-like"/>
</dbReference>
<reference evidence="9" key="1">
    <citation type="submission" date="2020-12" db="EMBL/GenBank/DDBJ databases">
        <title>Bacterial taxonomy.</title>
        <authorList>
            <person name="Pan X."/>
        </authorList>
    </citation>
    <scope>NUCLEOTIDE SEQUENCE</scope>
    <source>
        <strain evidence="9">B2012</strain>
    </source>
</reference>
<evidence type="ECO:0000256" key="6">
    <source>
        <dbReference type="ARBA" id="ARBA00022989"/>
    </source>
</evidence>
<organism evidence="9 10">
    <name type="scientific">Acuticoccus mangrovi</name>
    <dbReference type="NCBI Taxonomy" id="2796142"/>
    <lineage>
        <taxon>Bacteria</taxon>
        <taxon>Pseudomonadati</taxon>
        <taxon>Pseudomonadota</taxon>
        <taxon>Alphaproteobacteria</taxon>
        <taxon>Hyphomicrobiales</taxon>
        <taxon>Amorphaceae</taxon>
        <taxon>Acuticoccus</taxon>
    </lineage>
</organism>
<feature type="transmembrane region" description="Helical" evidence="8">
    <location>
        <begin position="129"/>
        <end position="150"/>
    </location>
</feature>
<name>A0A934IQJ3_9HYPH</name>
<feature type="transmembrane region" description="Helical" evidence="8">
    <location>
        <begin position="292"/>
        <end position="316"/>
    </location>
</feature>
<keyword evidence="4" id="KW-1003">Cell membrane</keyword>
<evidence type="ECO:0000256" key="4">
    <source>
        <dbReference type="ARBA" id="ARBA00022475"/>
    </source>
</evidence>
<evidence type="ECO:0000256" key="1">
    <source>
        <dbReference type="ARBA" id="ARBA00004651"/>
    </source>
</evidence>
<keyword evidence="10" id="KW-1185">Reference proteome</keyword>
<dbReference type="Gene3D" id="1.20.1530.20">
    <property type="match status" value="1"/>
</dbReference>
<evidence type="ECO:0000256" key="8">
    <source>
        <dbReference type="SAM" id="Phobius"/>
    </source>
</evidence>
<feature type="transmembrane region" description="Helical" evidence="8">
    <location>
        <begin position="98"/>
        <end position="117"/>
    </location>
</feature>
<feature type="transmembrane region" description="Helical" evidence="8">
    <location>
        <begin position="67"/>
        <end position="86"/>
    </location>
</feature>
<feature type="transmembrane region" description="Helical" evidence="8">
    <location>
        <begin position="6"/>
        <end position="25"/>
    </location>
</feature>
<gene>
    <name evidence="9" type="ORF">JCR33_14285</name>
</gene>
<evidence type="ECO:0000256" key="5">
    <source>
        <dbReference type="ARBA" id="ARBA00022692"/>
    </source>
</evidence>
<feature type="transmembrane region" description="Helical" evidence="8">
    <location>
        <begin position="171"/>
        <end position="192"/>
    </location>
</feature>
<dbReference type="InterPro" id="IPR038770">
    <property type="entry name" value="Na+/solute_symporter_sf"/>
</dbReference>
<dbReference type="GO" id="GO:0005886">
    <property type="term" value="C:plasma membrane"/>
    <property type="evidence" value="ECO:0007669"/>
    <property type="project" value="UniProtKB-SubCell"/>
</dbReference>
<dbReference type="Proteomes" id="UP000609531">
    <property type="component" value="Unassembled WGS sequence"/>
</dbReference>
<keyword evidence="7 8" id="KW-0472">Membrane</keyword>
<feature type="transmembrane region" description="Helical" evidence="8">
    <location>
        <begin position="204"/>
        <end position="224"/>
    </location>
</feature>
<evidence type="ECO:0000256" key="7">
    <source>
        <dbReference type="ARBA" id="ARBA00023136"/>
    </source>
</evidence>
<keyword evidence="5 8" id="KW-0812">Transmembrane</keyword>
<dbReference type="GO" id="GO:0055085">
    <property type="term" value="P:transmembrane transport"/>
    <property type="evidence" value="ECO:0007669"/>
    <property type="project" value="InterPro"/>
</dbReference>
<evidence type="ECO:0000256" key="2">
    <source>
        <dbReference type="ARBA" id="ARBA00010145"/>
    </source>
</evidence>
<dbReference type="AlphaFoldDB" id="A0A934IQJ3"/>
<feature type="transmembrane region" description="Helical" evidence="8">
    <location>
        <begin position="37"/>
        <end position="55"/>
    </location>
</feature>
<protein>
    <submittedName>
        <fullName evidence="9">AEC family transporter</fullName>
    </submittedName>
</protein>
<feature type="transmembrane region" description="Helical" evidence="8">
    <location>
        <begin position="264"/>
        <end position="285"/>
    </location>
</feature>
<comment type="similarity">
    <text evidence="2">Belongs to the auxin efflux carrier (TC 2.A.69) family.</text>
</comment>
<evidence type="ECO:0000313" key="10">
    <source>
        <dbReference type="Proteomes" id="UP000609531"/>
    </source>
</evidence>
<evidence type="ECO:0000313" key="9">
    <source>
        <dbReference type="EMBL" id="MBJ3776871.1"/>
    </source>
</evidence>
<evidence type="ECO:0000256" key="3">
    <source>
        <dbReference type="ARBA" id="ARBA00022448"/>
    </source>
</evidence>
<dbReference type="RefSeq" id="WP_198882768.1">
    <property type="nucleotide sequence ID" value="NZ_JAEKJA010000011.1"/>
</dbReference>
<dbReference type="EMBL" id="JAEKJA010000011">
    <property type="protein sequence ID" value="MBJ3776871.1"/>
    <property type="molecule type" value="Genomic_DNA"/>
</dbReference>
<proteinExistence type="inferred from homology"/>
<dbReference type="PANTHER" id="PTHR36838:SF3">
    <property type="entry name" value="TRANSPORTER AUXIN EFFLUX CARRIER EC FAMILY"/>
    <property type="match status" value="1"/>
</dbReference>
<comment type="subcellular location">
    <subcellularLocation>
        <location evidence="1">Cell membrane</location>
        <topology evidence="1">Multi-pass membrane protein</topology>
    </subcellularLocation>
</comment>
<feature type="transmembrane region" description="Helical" evidence="8">
    <location>
        <begin position="236"/>
        <end position="258"/>
    </location>
</feature>
<keyword evidence="3" id="KW-0813">Transport</keyword>
<accession>A0A934IQJ3</accession>
<sequence>MSLNALLSIVLPVFGFIGIGYGVIWGRILKPDVGDGLGSFVFTIAVPTLLFRAIGTLKLPDISPWPYWLAYFCGVLITVGIGALLVEKAFGRDARAGVIGGLSSSFSNTVMVGLPIVTQAFGDEGLVTGFLLVAIHLPVMMTISAILIEVAEYRDGTGSGGVRITAALQRVFYSLMFNPLVIAILAGAAFRLTGLPLTGIPRTIIDRISDTAIPLALVAMGMSLHKYGISGNVRPALALTALKLLGMPAVVYVLAVHVAGLPPIAASVAVVMAACPTGVNAYLIATRFRTGLALSANTISLTTVLSILTFTLWLSVVGA</sequence>